<protein>
    <submittedName>
        <fullName evidence="1">Uncharacterized protein</fullName>
    </submittedName>
</protein>
<accession>E9B4U1</accession>
<organism evidence="1 2">
    <name type="scientific">Leishmania mexicana (strain MHOM/GT/2001/U1103)</name>
    <dbReference type="NCBI Taxonomy" id="929439"/>
    <lineage>
        <taxon>Eukaryota</taxon>
        <taxon>Discoba</taxon>
        <taxon>Euglenozoa</taxon>
        <taxon>Kinetoplastea</taxon>
        <taxon>Metakinetoplastina</taxon>
        <taxon>Trypanosomatida</taxon>
        <taxon>Trypanosomatidae</taxon>
        <taxon>Leishmaniinae</taxon>
        <taxon>Leishmania</taxon>
    </lineage>
</organism>
<sequence>MSAASERQNALAPPSTAASPYICLSTQCDGLYHVGALPHSFASISEQSVYTRAAEQLRFVTPPPNLVPSVSERTTSSNAAARCERVGNDVNPLLPHVCMSAQPPQPFPSIECFEAARRAALVQAERRATAHRWSSTAPAMRSGEGAATTSALLSGLVPSGSLLAQRTYRHDYEDHRCNKHMGATAAAPPGVAAEQTVGSLLKDSPQTPLPSSQLIFPSPVLLRAVAQLVLTLQASASTSAARFTLAQYRGVQLLPWRKCLHKAKEPAATSTPRLFPEAVVVSVLPQVVADCVASRVRATPGQITAPPSASVEDENSATLYVLTPSAGPPALMGTRGAKRAREEAQGGVTQEGKAVSAASAAIVAGAVLCERLSTTTEASRAQTAPVRYAVVSADAFEGWTPTIGRSDASPPPTPSTASCVSETFLYEEESAWITDGIFHPLFSLPSTPLAKPAAVADANASTGENSSGGQSTAHVTFLKTSAFLFLSFLVHRSWCAHVHSAVTQAVAAHQLPSKIEQRAGSPGLTFTGTHVTRLPPVQEVRRSPQYEWRSALVYRVYGKKAAERGAALAIGIAAESLLHGPVLWQLTVLVVNRNVQLHWCMHNTSLAASVGADSAATSLPHDAHEDILEGSGTLDDLLQRLKSCQLLHRARDGVHI</sequence>
<reference evidence="1 2" key="1">
    <citation type="journal article" date="2011" name="Genome Res.">
        <title>Chromosome and gene copy number variation allow major structural change between species and strains of Leishmania.</title>
        <authorList>
            <person name="Rogers M.B."/>
            <person name="Hilley J.D."/>
            <person name="Dickens N.J."/>
            <person name="Wilkes J."/>
            <person name="Bates P.A."/>
            <person name="Depledge D.P."/>
            <person name="Harris D."/>
            <person name="Her Y."/>
            <person name="Herzyk P."/>
            <person name="Imamura H."/>
            <person name="Otto T.D."/>
            <person name="Sanders M."/>
            <person name="Seeger K."/>
            <person name="Dujardin J.C."/>
            <person name="Berriman M."/>
            <person name="Smith D.F."/>
            <person name="Hertz-Fowler C."/>
            <person name="Mottram J.C."/>
        </authorList>
    </citation>
    <scope>NUCLEOTIDE SEQUENCE [LARGE SCALE GENOMIC DNA]</scope>
    <source>
        <strain evidence="1 2">MHOM/GT/2001/U1103</strain>
    </source>
</reference>
<dbReference type="Proteomes" id="UP000007259">
    <property type="component" value="Chromosome 33"/>
</dbReference>
<dbReference type="OMA" id="LVHRSWC"/>
<name>E9B4U1_LEIMU</name>
<dbReference type="PhylomeDB" id="E9B4U1"/>
<dbReference type="AlphaFoldDB" id="E9B4U1"/>
<dbReference type="EMBL" id="FR799586">
    <property type="protein sequence ID" value="CBZ30260.1"/>
    <property type="molecule type" value="Genomic_DNA"/>
</dbReference>
<evidence type="ECO:0000313" key="1">
    <source>
        <dbReference type="EMBL" id="CBZ30260.1"/>
    </source>
</evidence>
<evidence type="ECO:0000313" key="2">
    <source>
        <dbReference type="Proteomes" id="UP000007259"/>
    </source>
</evidence>
<keyword evidence="2" id="KW-1185">Reference proteome</keyword>
<dbReference type="GeneID" id="13452315"/>
<dbReference type="RefSeq" id="XP_003878708.1">
    <property type="nucleotide sequence ID" value="XM_003878659.1"/>
</dbReference>
<dbReference type="KEGG" id="lmi:LMXM_33_1180"/>
<dbReference type="OrthoDB" id="273756at2759"/>
<gene>
    <name evidence="1" type="ORF">LMXM_33_1180</name>
</gene>
<proteinExistence type="predicted"/>
<dbReference type="VEuPathDB" id="TriTrypDB:LmxM.33.1180"/>